<reference evidence="1 2" key="1">
    <citation type="submission" date="2018-06" db="EMBL/GenBank/DDBJ databases">
        <title>Extensive metabolic versatility and redundancy in microbially diverse, dynamic hydrothermal sediments.</title>
        <authorList>
            <person name="Dombrowski N."/>
            <person name="Teske A."/>
            <person name="Baker B.J."/>
        </authorList>
    </citation>
    <scope>NUCLEOTIDE SEQUENCE [LARGE SCALE GENOMIC DNA]</scope>
    <source>
        <strain evidence="1">B36_G15</strain>
    </source>
</reference>
<dbReference type="NCBIfam" id="TIGR04076">
    <property type="entry name" value="TIGR04076 family protein"/>
    <property type="match status" value="1"/>
</dbReference>
<evidence type="ECO:0000313" key="1">
    <source>
        <dbReference type="EMBL" id="RKX70274.1"/>
    </source>
</evidence>
<dbReference type="EMBL" id="QNBE01000044">
    <property type="protein sequence ID" value="RKX70274.1"/>
    <property type="molecule type" value="Genomic_DNA"/>
</dbReference>
<sequence length="80" mass="9135">MLGKKVIITIIRQEGYCDAGHKVGDRFVYQGELPPICPAAWAVIYPYLRVLQFGGNFPWEKKDVCPDPENPVVFRLQREG</sequence>
<protein>
    <submittedName>
        <fullName evidence="1">TIGR04076 family protein</fullName>
    </submittedName>
</protein>
<gene>
    <name evidence="1" type="ORF">DRP53_05495</name>
</gene>
<comment type="caution">
    <text evidence="1">The sequence shown here is derived from an EMBL/GenBank/DDBJ whole genome shotgun (WGS) entry which is preliminary data.</text>
</comment>
<dbReference type="AlphaFoldDB" id="A0A660SHK2"/>
<proteinExistence type="predicted"/>
<name>A0A660SHK2_UNCW3</name>
<dbReference type="InterPro" id="IPR023811">
    <property type="entry name" value="CHP04076"/>
</dbReference>
<dbReference type="Proteomes" id="UP000268469">
    <property type="component" value="Unassembled WGS sequence"/>
</dbReference>
<accession>A0A660SHK2</accession>
<evidence type="ECO:0000313" key="2">
    <source>
        <dbReference type="Proteomes" id="UP000268469"/>
    </source>
</evidence>
<organism evidence="1 2">
    <name type="scientific">candidate division WOR-3 bacterium</name>
    <dbReference type="NCBI Taxonomy" id="2052148"/>
    <lineage>
        <taxon>Bacteria</taxon>
        <taxon>Bacteria division WOR-3</taxon>
    </lineage>
</organism>